<reference evidence="3" key="1">
    <citation type="journal article" date="2017" name="Nat. Commun.">
        <title>The asparagus genome sheds light on the origin and evolution of a young Y chromosome.</title>
        <authorList>
            <person name="Harkess A."/>
            <person name="Zhou J."/>
            <person name="Xu C."/>
            <person name="Bowers J.E."/>
            <person name="Van der Hulst R."/>
            <person name="Ayyampalayam S."/>
            <person name="Mercati F."/>
            <person name="Riccardi P."/>
            <person name="McKain M.R."/>
            <person name="Kakrana A."/>
            <person name="Tang H."/>
            <person name="Ray J."/>
            <person name="Groenendijk J."/>
            <person name="Arikit S."/>
            <person name="Mathioni S.M."/>
            <person name="Nakano M."/>
            <person name="Shan H."/>
            <person name="Telgmann-Rauber A."/>
            <person name="Kanno A."/>
            <person name="Yue Z."/>
            <person name="Chen H."/>
            <person name="Li W."/>
            <person name="Chen Y."/>
            <person name="Xu X."/>
            <person name="Zhang Y."/>
            <person name="Luo S."/>
            <person name="Chen H."/>
            <person name="Gao J."/>
            <person name="Mao Z."/>
            <person name="Pires J.C."/>
            <person name="Luo M."/>
            <person name="Kudrna D."/>
            <person name="Wing R.A."/>
            <person name="Meyers B.C."/>
            <person name="Yi K."/>
            <person name="Kong H."/>
            <person name="Lavrijsen P."/>
            <person name="Sunseri F."/>
            <person name="Falavigna A."/>
            <person name="Ye Y."/>
            <person name="Leebens-Mack J.H."/>
            <person name="Chen G."/>
        </authorList>
    </citation>
    <scope>NUCLEOTIDE SEQUENCE [LARGE SCALE GENOMIC DNA]</scope>
    <source>
        <strain evidence="3">cv. DH0086</strain>
    </source>
</reference>
<evidence type="ECO:0000313" key="2">
    <source>
        <dbReference type="EMBL" id="ONK68673.1"/>
    </source>
</evidence>
<dbReference type="GO" id="GO:0003723">
    <property type="term" value="F:RNA binding"/>
    <property type="evidence" value="ECO:0007669"/>
    <property type="project" value="InterPro"/>
</dbReference>
<keyword evidence="3" id="KW-1185">Reference proteome</keyword>
<organism evidence="2 3">
    <name type="scientific">Asparagus officinalis</name>
    <name type="common">Garden asparagus</name>
    <dbReference type="NCBI Taxonomy" id="4686"/>
    <lineage>
        <taxon>Eukaryota</taxon>
        <taxon>Viridiplantae</taxon>
        <taxon>Streptophyta</taxon>
        <taxon>Embryophyta</taxon>
        <taxon>Tracheophyta</taxon>
        <taxon>Spermatophyta</taxon>
        <taxon>Magnoliopsida</taxon>
        <taxon>Liliopsida</taxon>
        <taxon>Asparagales</taxon>
        <taxon>Asparagaceae</taxon>
        <taxon>Asparagoideae</taxon>
        <taxon>Asparagus</taxon>
    </lineage>
</organism>
<protein>
    <recommendedName>
        <fullName evidence="4">Pentacotripeptide-repeat region of PRORP domain-containing protein</fullName>
    </recommendedName>
</protein>
<dbReference type="InterPro" id="IPR002885">
    <property type="entry name" value="PPR_rpt"/>
</dbReference>
<dbReference type="EMBL" id="CM007385">
    <property type="protein sequence ID" value="ONK68673.1"/>
    <property type="molecule type" value="Genomic_DNA"/>
</dbReference>
<proteinExistence type="predicted"/>
<dbReference type="GO" id="GO:0009658">
    <property type="term" value="P:chloroplast organization"/>
    <property type="evidence" value="ECO:0007669"/>
    <property type="project" value="InterPro"/>
</dbReference>
<sequence length="152" mass="17609">MVAVLKELQNQGEGTLAFQVFEEVRKEHWYKPQLSVYVDMITVLANNGLKEKVEQICSYLKKECLEPDTEGFNMLLRTLLNFGFNNTAMDCFRLMKLWESEPDESTFRILINGLESNGELDLLLSVKDEAEKYFDGNLEFLEEGEQLILNEV</sequence>
<name>A0A5P1ESP1_ASPOF</name>
<dbReference type="InterPro" id="IPR044190">
    <property type="entry name" value="THA8-like"/>
</dbReference>
<dbReference type="Proteomes" id="UP000243459">
    <property type="component" value="Chromosome 5"/>
</dbReference>
<dbReference type="InterPro" id="IPR011990">
    <property type="entry name" value="TPR-like_helical_dom_sf"/>
</dbReference>
<evidence type="ECO:0000256" key="1">
    <source>
        <dbReference type="ARBA" id="ARBA00022737"/>
    </source>
</evidence>
<dbReference type="OMA" id="KKECLEP"/>
<dbReference type="AlphaFoldDB" id="A0A5P1ESP1"/>
<dbReference type="Gramene" id="ONK68673">
    <property type="protein sequence ID" value="ONK68673"/>
    <property type="gene ID" value="A4U43_C05F14700"/>
</dbReference>
<dbReference type="Pfam" id="PF13041">
    <property type="entry name" value="PPR_2"/>
    <property type="match status" value="1"/>
</dbReference>
<evidence type="ECO:0008006" key="4">
    <source>
        <dbReference type="Google" id="ProtNLM"/>
    </source>
</evidence>
<dbReference type="PANTHER" id="PTHR47594">
    <property type="entry name" value="PPR CONTAINING PLANT-LIKE PROTEIN"/>
    <property type="match status" value="1"/>
</dbReference>
<dbReference type="PANTHER" id="PTHR47594:SF4">
    <property type="entry name" value="OS04G0475500 PROTEIN"/>
    <property type="match status" value="1"/>
</dbReference>
<gene>
    <name evidence="2" type="ORF">A4U43_C05F14700</name>
</gene>
<accession>A0A5P1ESP1</accession>
<keyword evidence="1" id="KW-0677">Repeat</keyword>
<evidence type="ECO:0000313" key="3">
    <source>
        <dbReference type="Proteomes" id="UP000243459"/>
    </source>
</evidence>
<dbReference type="Gene3D" id="1.25.40.10">
    <property type="entry name" value="Tetratricopeptide repeat domain"/>
    <property type="match status" value="1"/>
</dbReference>
<dbReference type="GO" id="GO:0000373">
    <property type="term" value="P:Group II intron splicing"/>
    <property type="evidence" value="ECO:0007669"/>
    <property type="project" value="InterPro"/>
</dbReference>